<dbReference type="InterPro" id="IPR029058">
    <property type="entry name" value="AB_hydrolase_fold"/>
</dbReference>
<reference evidence="1 2" key="1">
    <citation type="submission" date="2019-10" db="EMBL/GenBank/DDBJ databases">
        <title>Genome sequence of Phaeocystidibacter marisrubri JCM30614 (type strain).</title>
        <authorList>
            <person name="Bowman J.P."/>
        </authorList>
    </citation>
    <scope>NUCLEOTIDE SEQUENCE [LARGE SCALE GENOMIC DNA]</scope>
    <source>
        <strain evidence="1 2">JCM 30614</strain>
    </source>
</reference>
<dbReference type="SUPFAM" id="SSF53474">
    <property type="entry name" value="alpha/beta-Hydrolases"/>
    <property type="match status" value="1"/>
</dbReference>
<dbReference type="RefSeq" id="WP_151693786.1">
    <property type="nucleotide sequence ID" value="NZ_BMGX01000001.1"/>
</dbReference>
<protein>
    <submittedName>
        <fullName evidence="1">Esterase family protein</fullName>
    </submittedName>
</protein>
<evidence type="ECO:0000313" key="1">
    <source>
        <dbReference type="EMBL" id="KAB2816359.1"/>
    </source>
</evidence>
<name>A0A6L3ZHB0_9FLAO</name>
<dbReference type="Proteomes" id="UP000484164">
    <property type="component" value="Unassembled WGS sequence"/>
</dbReference>
<proteinExistence type="predicted"/>
<dbReference type="Gene3D" id="3.40.50.1820">
    <property type="entry name" value="alpha/beta hydrolase"/>
    <property type="match status" value="1"/>
</dbReference>
<dbReference type="InterPro" id="IPR050583">
    <property type="entry name" value="Mycobacterial_A85_antigen"/>
</dbReference>
<dbReference type="InterPro" id="IPR000801">
    <property type="entry name" value="Esterase-like"/>
</dbReference>
<dbReference type="EMBL" id="WBVQ01000002">
    <property type="protein sequence ID" value="KAB2816359.1"/>
    <property type="molecule type" value="Genomic_DNA"/>
</dbReference>
<comment type="caution">
    <text evidence="1">The sequence shown here is derived from an EMBL/GenBank/DDBJ whole genome shotgun (WGS) entry which is preliminary data.</text>
</comment>
<keyword evidence="2" id="KW-1185">Reference proteome</keyword>
<sequence>MKHLYLTLITLSALVVGCNNPKEPVNEKGQLTLLGNWAPEGLSWRDVWVWTPPGYDSSQSYPVLYMHDGQMLFDSTNTWNHQEWQVDETMERLISKGVIQPTIVVAIANGGSIYRTSDYFPEDVIPSLPEAIADSLIQNDLAGKARGNRYVDFLIHELKPFIKERYAVSDNPMDHYIMGSSMGGLISLYATLQYPEEFGGAACLSTHWLGARRTRNAELSSAILDYTAEHLPNPYSTHLYFDHGTVGLDSLYAPYQSKMDSILVANDFVEGRGMSKVFEGADHNERSWSRRLEVPLTYLLGAK</sequence>
<dbReference type="Pfam" id="PF00756">
    <property type="entry name" value="Esterase"/>
    <property type="match status" value="1"/>
</dbReference>
<dbReference type="PANTHER" id="PTHR48098">
    <property type="entry name" value="ENTEROCHELIN ESTERASE-RELATED"/>
    <property type="match status" value="1"/>
</dbReference>
<organism evidence="1 2">
    <name type="scientific">Phaeocystidibacter marisrubri</name>
    <dbReference type="NCBI Taxonomy" id="1577780"/>
    <lineage>
        <taxon>Bacteria</taxon>
        <taxon>Pseudomonadati</taxon>
        <taxon>Bacteroidota</taxon>
        <taxon>Flavobacteriia</taxon>
        <taxon>Flavobacteriales</taxon>
        <taxon>Phaeocystidibacteraceae</taxon>
        <taxon>Phaeocystidibacter</taxon>
    </lineage>
</organism>
<dbReference type="PROSITE" id="PS51257">
    <property type="entry name" value="PROKAR_LIPOPROTEIN"/>
    <property type="match status" value="1"/>
</dbReference>
<dbReference type="PANTHER" id="PTHR48098:SF6">
    <property type="entry name" value="FERRI-BACILLIBACTIN ESTERASE BESA"/>
    <property type="match status" value="1"/>
</dbReference>
<gene>
    <name evidence="1" type="ORF">F8C82_11790</name>
</gene>
<dbReference type="AlphaFoldDB" id="A0A6L3ZHB0"/>
<evidence type="ECO:0000313" key="2">
    <source>
        <dbReference type="Proteomes" id="UP000484164"/>
    </source>
</evidence>
<accession>A0A6L3ZHB0</accession>
<dbReference type="OrthoDB" id="9784036at2"/>